<dbReference type="Proteomes" id="UP001176521">
    <property type="component" value="Unassembled WGS sequence"/>
</dbReference>
<keyword evidence="2" id="KW-1133">Transmembrane helix</keyword>
<dbReference type="EMBL" id="JAPDMQ010000080">
    <property type="protein sequence ID" value="KAK0536218.1"/>
    <property type="molecule type" value="Genomic_DNA"/>
</dbReference>
<dbReference type="Pfam" id="PF09995">
    <property type="entry name" value="MPAB_Lcp_cat"/>
    <property type="match status" value="1"/>
</dbReference>
<evidence type="ECO:0000313" key="4">
    <source>
        <dbReference type="EMBL" id="KAK0536218.1"/>
    </source>
</evidence>
<keyword evidence="2" id="KW-0472">Membrane</keyword>
<sequence length="774" mass="84178">MLDTSNPSPTSLALGALSITTALAALSKTGRQALLQLPATAYVHLFHDPLPKDEGPDQPQSCSTTSSTQPISILAKHDARPAYVSHSALATVFKAVFGKSEGEKLAQAGLRAGAEKTEGIPWVRICDFAAEADPEQWITEDELNSWRRQSDTPADRALAALRRAQELVPDFQPRSPADPIADISELAKLSADAELDDARASLRADLQAFLTEINQRPPRGAGAISEEWYSARDARRLARGVEPHAPLTHEELIEELTEEARILRAAQQMFYKFVGPILLSLLHFSLAGGFSSPKIMSVLRQTGYLVPYRNVSSSSGGEDGASKTSGGAPKRISPVERAAMQSQRTADRTWSRLLETTQYVLDVMQDVDALLPPALFANPAIRTGCYPQPDPRGRKHMGSTPDSHSFHAIGDAQRSYLERVGGGRGWQSSVRVRLLHANVRAKIQHSVQARQARSATMFDADADADGDKKTKEAAAAFANLYDEERNGVPINQEDLLATLTSFSTSPLWCMGRMGHHVNPQEREDFVALWRHVGFYMGCEPALLRRCFGNARKADGFLFNVVGHLFPNISQHVGPADGDGKGVEVKDGAAAAGSEVSKEVEAAAQEHDTLASLAILQACADRPPFHTSLQTHWALSRHLLGPSLANYLGIPRTAPLQQVSVDLSFLATRIPILFGSFPLYPRALRARWECERLRLGRIMMRRLICWLYGAKLATFAGRSVGASGEVKVELDPKDGAAYARAWRMLMMEMVGVLVGCGLLGAVLVAGVAAAVLPRF</sequence>
<keyword evidence="5" id="KW-1185">Reference proteome</keyword>
<dbReference type="InterPro" id="IPR018713">
    <property type="entry name" value="MPAB/Lcp_cat_dom"/>
</dbReference>
<feature type="domain" description="ER-bound oxygenase mpaB/mpaB'/Rubber oxygenase catalytic" evidence="3">
    <location>
        <begin position="422"/>
        <end position="659"/>
    </location>
</feature>
<evidence type="ECO:0000259" key="3">
    <source>
        <dbReference type="Pfam" id="PF09995"/>
    </source>
</evidence>
<evidence type="ECO:0000313" key="5">
    <source>
        <dbReference type="Proteomes" id="UP001176521"/>
    </source>
</evidence>
<proteinExistence type="predicted"/>
<accession>A0AAN6GDX1</accession>
<name>A0AAN6GDX1_9BASI</name>
<protein>
    <recommendedName>
        <fullName evidence="3">ER-bound oxygenase mpaB/mpaB'/Rubber oxygenase catalytic domain-containing protein</fullName>
    </recommendedName>
</protein>
<dbReference type="GO" id="GO:0016491">
    <property type="term" value="F:oxidoreductase activity"/>
    <property type="evidence" value="ECO:0007669"/>
    <property type="project" value="InterPro"/>
</dbReference>
<dbReference type="PANTHER" id="PTHR37539:SF1">
    <property type="entry name" value="ER-BOUND OXYGENASE MPAB_MPAB'_RUBBER OXYGENASE CATALYTIC DOMAIN-CONTAINING PROTEIN"/>
    <property type="match status" value="1"/>
</dbReference>
<comment type="caution">
    <text evidence="4">The sequence shown here is derived from an EMBL/GenBank/DDBJ whole genome shotgun (WGS) entry which is preliminary data.</text>
</comment>
<gene>
    <name evidence="4" type="ORF">OC842_002047</name>
</gene>
<dbReference type="InterPro" id="IPR037473">
    <property type="entry name" value="Lcp-like"/>
</dbReference>
<evidence type="ECO:0000256" key="2">
    <source>
        <dbReference type="SAM" id="Phobius"/>
    </source>
</evidence>
<feature type="region of interest" description="Disordered" evidence="1">
    <location>
        <begin position="48"/>
        <end position="69"/>
    </location>
</feature>
<reference evidence="4" key="1">
    <citation type="journal article" date="2023" name="PhytoFront">
        <title>Draft Genome Resources of Seven Strains of Tilletia horrida, Causal Agent of Kernel Smut of Rice.</title>
        <authorList>
            <person name="Khanal S."/>
            <person name="Antony Babu S."/>
            <person name="Zhou X.G."/>
        </authorList>
    </citation>
    <scope>NUCLEOTIDE SEQUENCE</scope>
    <source>
        <strain evidence="4">TX3</strain>
    </source>
</reference>
<keyword evidence="2" id="KW-0812">Transmembrane</keyword>
<organism evidence="4 5">
    <name type="scientific">Tilletia horrida</name>
    <dbReference type="NCBI Taxonomy" id="155126"/>
    <lineage>
        <taxon>Eukaryota</taxon>
        <taxon>Fungi</taxon>
        <taxon>Dikarya</taxon>
        <taxon>Basidiomycota</taxon>
        <taxon>Ustilaginomycotina</taxon>
        <taxon>Exobasidiomycetes</taxon>
        <taxon>Tilletiales</taxon>
        <taxon>Tilletiaceae</taxon>
        <taxon>Tilletia</taxon>
    </lineage>
</organism>
<dbReference type="AlphaFoldDB" id="A0AAN6GDX1"/>
<feature type="transmembrane region" description="Helical" evidence="2">
    <location>
        <begin position="749"/>
        <end position="771"/>
    </location>
</feature>
<evidence type="ECO:0000256" key="1">
    <source>
        <dbReference type="SAM" id="MobiDB-lite"/>
    </source>
</evidence>
<dbReference type="PANTHER" id="PTHR37539">
    <property type="entry name" value="SECRETED PROTEIN-RELATED"/>
    <property type="match status" value="1"/>
</dbReference>
<feature type="region of interest" description="Disordered" evidence="1">
    <location>
        <begin position="310"/>
        <end position="344"/>
    </location>
</feature>
<feature type="compositionally biased region" description="Low complexity" evidence="1">
    <location>
        <begin position="57"/>
        <end position="69"/>
    </location>
</feature>